<protein>
    <recommendedName>
        <fullName evidence="3">DUF1569 domain-containing protein</fullName>
    </recommendedName>
</protein>
<dbReference type="InterPro" id="IPR011463">
    <property type="entry name" value="DUF1569"/>
</dbReference>
<comment type="caution">
    <text evidence="1">The sequence shown here is derived from an EMBL/GenBank/DDBJ whole genome shotgun (WGS) entry which is preliminary data.</text>
</comment>
<dbReference type="OrthoDB" id="282689at2"/>
<name>A0A2S8F9I2_9BACT</name>
<dbReference type="Pfam" id="PF07606">
    <property type="entry name" value="DUF1569"/>
    <property type="match status" value="1"/>
</dbReference>
<proteinExistence type="predicted"/>
<evidence type="ECO:0000313" key="1">
    <source>
        <dbReference type="EMBL" id="PQO28826.1"/>
    </source>
</evidence>
<gene>
    <name evidence="1" type="ORF">C5Y98_23970</name>
</gene>
<organism evidence="1 2">
    <name type="scientific">Blastopirellula marina</name>
    <dbReference type="NCBI Taxonomy" id="124"/>
    <lineage>
        <taxon>Bacteria</taxon>
        <taxon>Pseudomonadati</taxon>
        <taxon>Planctomycetota</taxon>
        <taxon>Planctomycetia</taxon>
        <taxon>Pirellulales</taxon>
        <taxon>Pirellulaceae</taxon>
        <taxon>Blastopirellula</taxon>
    </lineage>
</organism>
<reference evidence="1 2" key="1">
    <citation type="submission" date="2018-02" db="EMBL/GenBank/DDBJ databases">
        <title>Comparative genomes isolates from brazilian mangrove.</title>
        <authorList>
            <person name="Araujo J.E."/>
            <person name="Taketani R.G."/>
            <person name="Silva M.C.P."/>
            <person name="Loureco M.V."/>
            <person name="Andreote F.D."/>
        </authorList>
    </citation>
    <scope>NUCLEOTIDE SEQUENCE [LARGE SCALE GENOMIC DNA]</scope>
    <source>
        <strain evidence="1 2">NAP PRIS-MGV</strain>
    </source>
</reference>
<dbReference type="Proteomes" id="UP000239388">
    <property type="component" value="Unassembled WGS sequence"/>
</dbReference>
<evidence type="ECO:0000313" key="2">
    <source>
        <dbReference type="Proteomes" id="UP000239388"/>
    </source>
</evidence>
<dbReference type="Gene3D" id="1.20.120.450">
    <property type="entry name" value="dinb family like domain"/>
    <property type="match status" value="1"/>
</dbReference>
<dbReference type="EMBL" id="PUIB01000024">
    <property type="protein sequence ID" value="PQO28826.1"/>
    <property type="molecule type" value="Genomic_DNA"/>
</dbReference>
<sequence>MPILSEVFHPISSQPPLEDLRERLRAIVRSPHVNLGRWTTAQIFYHLAGAIEGSLEGLPQGYSLVVRLLVRPLRHLVTSIRFPPWLPIPQAIRFKLDPPSDAELMAQYERLMKAIDRFQSFQEEHPPHPVLGKLSRAEWIAFHQQHCRHHLSFIRLTKASPNTDP</sequence>
<dbReference type="AlphaFoldDB" id="A0A2S8F9I2"/>
<dbReference type="RefSeq" id="WP_105358101.1">
    <property type="nucleotide sequence ID" value="NZ_PUIB01000024.1"/>
</dbReference>
<evidence type="ECO:0008006" key="3">
    <source>
        <dbReference type="Google" id="ProtNLM"/>
    </source>
</evidence>
<accession>A0A2S8F9I2</accession>
<dbReference type="InterPro" id="IPR034660">
    <property type="entry name" value="DinB/YfiT-like"/>
</dbReference>